<dbReference type="Gene3D" id="3.40.50.720">
    <property type="entry name" value="NAD(P)-binding Rossmann-like Domain"/>
    <property type="match status" value="1"/>
</dbReference>
<dbReference type="Pfam" id="PF00106">
    <property type="entry name" value="adh_short"/>
    <property type="match status" value="1"/>
</dbReference>
<dbReference type="EMBL" id="JBHSUS010000001">
    <property type="protein sequence ID" value="MFC6440413.1"/>
    <property type="molecule type" value="Genomic_DNA"/>
</dbReference>
<evidence type="ECO:0000313" key="3">
    <source>
        <dbReference type="EMBL" id="MFC6440413.1"/>
    </source>
</evidence>
<dbReference type="InterPro" id="IPR002347">
    <property type="entry name" value="SDR_fam"/>
</dbReference>
<proteinExistence type="inferred from homology"/>
<sequence>MMQSTTLTWLIGASSGIGEALTDALDKPNHTLLMSARSADKLEQIAASTAKGERVALPLDITDSAQCDGVVAQVKETYGCVDRVVFNAGTCEYMNGDALEQDAIERVLQTNFLAITALTNQVLPLLLESVKQGRTPQLVFVGSSVTYLALPRAAAYGASKAALRYFAESIYNDLIHLGIDVRMVSPGFVKTPLTDKNDFPMPFLLSAEEAAERIASGLRGNRFDIHFPRRLTWLLKGLNALPIRWRFALTTKSSRLHS</sequence>
<accession>A0ABW1XK35</accession>
<dbReference type="EC" id="1.-.-.-" evidence="3"/>
<dbReference type="PRINTS" id="PR00081">
    <property type="entry name" value="GDHRDH"/>
</dbReference>
<gene>
    <name evidence="3" type="ORF">ACFP85_09660</name>
</gene>
<keyword evidence="2 3" id="KW-0560">Oxidoreductase</keyword>
<dbReference type="PANTHER" id="PTHR44196:SF1">
    <property type="entry name" value="DEHYDROGENASE_REDUCTASE SDR FAMILY MEMBER 7B"/>
    <property type="match status" value="1"/>
</dbReference>
<dbReference type="GO" id="GO:0016491">
    <property type="term" value="F:oxidoreductase activity"/>
    <property type="evidence" value="ECO:0007669"/>
    <property type="project" value="UniProtKB-KW"/>
</dbReference>
<dbReference type="InterPro" id="IPR036291">
    <property type="entry name" value="NAD(P)-bd_dom_sf"/>
</dbReference>
<evidence type="ECO:0000313" key="4">
    <source>
        <dbReference type="Proteomes" id="UP001596364"/>
    </source>
</evidence>
<comment type="similarity">
    <text evidence="1">Belongs to the short-chain dehydrogenases/reductases (SDR) family.</text>
</comment>
<dbReference type="RefSeq" id="WP_217350820.1">
    <property type="nucleotide sequence ID" value="NZ_JBHSUS010000001.1"/>
</dbReference>
<protein>
    <submittedName>
        <fullName evidence="3">SDR family NAD(P)-dependent oxidoreductase</fullName>
        <ecNumber evidence="3">1.-.-.-</ecNumber>
    </submittedName>
</protein>
<dbReference type="PANTHER" id="PTHR44196">
    <property type="entry name" value="DEHYDROGENASE/REDUCTASE SDR FAMILY MEMBER 7B"/>
    <property type="match status" value="1"/>
</dbReference>
<dbReference type="Proteomes" id="UP001596364">
    <property type="component" value="Unassembled WGS sequence"/>
</dbReference>
<evidence type="ECO:0000256" key="1">
    <source>
        <dbReference type="ARBA" id="ARBA00006484"/>
    </source>
</evidence>
<evidence type="ECO:0000256" key="2">
    <source>
        <dbReference type="ARBA" id="ARBA00023002"/>
    </source>
</evidence>
<dbReference type="SUPFAM" id="SSF51735">
    <property type="entry name" value="NAD(P)-binding Rossmann-fold domains"/>
    <property type="match status" value="1"/>
</dbReference>
<reference evidence="4" key="1">
    <citation type="journal article" date="2019" name="Int. J. Syst. Evol. Microbiol.">
        <title>The Global Catalogue of Microorganisms (GCM) 10K type strain sequencing project: providing services to taxonomists for standard genome sequencing and annotation.</title>
        <authorList>
            <consortium name="The Broad Institute Genomics Platform"/>
            <consortium name="The Broad Institute Genome Sequencing Center for Infectious Disease"/>
            <person name="Wu L."/>
            <person name="Ma J."/>
        </authorList>
    </citation>
    <scope>NUCLEOTIDE SEQUENCE [LARGE SCALE GENOMIC DNA]</scope>
    <source>
        <strain evidence="4">CGMCC 1.16031</strain>
    </source>
</reference>
<name>A0ABW1XK35_9ALTE</name>
<comment type="caution">
    <text evidence="3">The sequence shown here is derived from an EMBL/GenBank/DDBJ whole genome shotgun (WGS) entry which is preliminary data.</text>
</comment>
<organism evidence="3 4">
    <name type="scientific">Pseudobowmanella zhangzhouensis</name>
    <dbReference type="NCBI Taxonomy" id="1537679"/>
    <lineage>
        <taxon>Bacteria</taxon>
        <taxon>Pseudomonadati</taxon>
        <taxon>Pseudomonadota</taxon>
        <taxon>Gammaproteobacteria</taxon>
        <taxon>Alteromonadales</taxon>
        <taxon>Alteromonadaceae</taxon>
    </lineage>
</organism>
<keyword evidence="4" id="KW-1185">Reference proteome</keyword>